<reference evidence="2 3" key="1">
    <citation type="submission" date="2017-04" db="EMBL/GenBank/DDBJ databases">
        <authorList>
            <person name="Afonso C.L."/>
            <person name="Miller P.J."/>
            <person name="Scott M.A."/>
            <person name="Spackman E."/>
            <person name="Goraichik I."/>
            <person name="Dimitrov K.M."/>
            <person name="Suarez D.L."/>
            <person name="Swayne D.E."/>
        </authorList>
    </citation>
    <scope>NUCLEOTIDE SEQUENCE [LARGE SCALE GENOMIC DNA]</scope>
    <source>
        <strain evidence="2">LMG 28154</strain>
    </source>
</reference>
<dbReference type="Proteomes" id="UP000198460">
    <property type="component" value="Unassembled WGS sequence"/>
</dbReference>
<sequence length="39" mass="4228">MCVFAASGDKPDAWPQDARRRRIVYAPRPAAPARGSSQA</sequence>
<protein>
    <submittedName>
        <fullName evidence="2">Uncharacterized protein</fullName>
    </submittedName>
</protein>
<feature type="region of interest" description="Disordered" evidence="1">
    <location>
        <begin position="1"/>
        <end position="39"/>
    </location>
</feature>
<accession>A0A238HAU4</accession>
<evidence type="ECO:0000313" key="3">
    <source>
        <dbReference type="Proteomes" id="UP000198460"/>
    </source>
</evidence>
<evidence type="ECO:0000313" key="2">
    <source>
        <dbReference type="EMBL" id="SMG02308.1"/>
    </source>
</evidence>
<proteinExistence type="predicted"/>
<evidence type="ECO:0000256" key="1">
    <source>
        <dbReference type="SAM" id="MobiDB-lite"/>
    </source>
</evidence>
<organism evidence="2 3">
    <name type="scientific">Burkholderia singularis</name>
    <dbReference type="NCBI Taxonomy" id="1503053"/>
    <lineage>
        <taxon>Bacteria</taxon>
        <taxon>Pseudomonadati</taxon>
        <taxon>Pseudomonadota</taxon>
        <taxon>Betaproteobacteria</taxon>
        <taxon>Burkholderiales</taxon>
        <taxon>Burkholderiaceae</taxon>
        <taxon>Burkholderia</taxon>
        <taxon>pseudomallei group</taxon>
    </lineage>
</organism>
<dbReference type="EMBL" id="FXAN01000094">
    <property type="protein sequence ID" value="SMG02308.1"/>
    <property type="molecule type" value="Genomic_DNA"/>
</dbReference>
<feature type="compositionally biased region" description="Low complexity" evidence="1">
    <location>
        <begin position="24"/>
        <end position="39"/>
    </location>
</feature>
<name>A0A238HAU4_9BURK</name>
<gene>
    <name evidence="2" type="ORF">BSIN_0928</name>
</gene>
<dbReference type="AlphaFoldDB" id="A0A238HAU4"/>